<keyword evidence="9" id="KW-1185">Reference proteome</keyword>
<evidence type="ECO:0000256" key="2">
    <source>
        <dbReference type="ARBA" id="ARBA00022448"/>
    </source>
</evidence>
<dbReference type="GO" id="GO:0016324">
    <property type="term" value="C:apical plasma membrane"/>
    <property type="evidence" value="ECO:0007669"/>
    <property type="project" value="TreeGrafter"/>
</dbReference>
<dbReference type="Pfam" id="PF07690">
    <property type="entry name" value="MFS_1"/>
    <property type="match status" value="1"/>
</dbReference>
<dbReference type="AlphaFoldDB" id="A0A7J7FAR9"/>
<dbReference type="InterPro" id="IPR050382">
    <property type="entry name" value="MFS_Na/Anion_cotransporter"/>
</dbReference>
<dbReference type="InterPro" id="IPR036259">
    <property type="entry name" value="MFS_trans_sf"/>
</dbReference>
<evidence type="ECO:0000313" key="9">
    <source>
        <dbReference type="Proteomes" id="UP000551758"/>
    </source>
</evidence>
<dbReference type="GO" id="GO:0019534">
    <property type="term" value="F:toxin transmembrane transporter activity"/>
    <property type="evidence" value="ECO:0007669"/>
    <property type="project" value="TreeGrafter"/>
</dbReference>
<dbReference type="InterPro" id="IPR011701">
    <property type="entry name" value="MFS"/>
</dbReference>
<name>A0A7J7FAR9_DICBM</name>
<feature type="transmembrane region" description="Helical" evidence="7">
    <location>
        <begin position="20"/>
        <end position="41"/>
    </location>
</feature>
<gene>
    <name evidence="8" type="ORF">HPG69_008787</name>
</gene>
<evidence type="ECO:0000256" key="7">
    <source>
        <dbReference type="SAM" id="Phobius"/>
    </source>
</evidence>
<comment type="subcellular location">
    <subcellularLocation>
        <location evidence="1">Membrane</location>
        <topology evidence="1">Multi-pass membrane protein</topology>
    </subcellularLocation>
</comment>
<evidence type="ECO:0000256" key="6">
    <source>
        <dbReference type="ARBA" id="ARBA00023136"/>
    </source>
</evidence>
<dbReference type="Gene3D" id="1.20.1250.20">
    <property type="entry name" value="MFS general substrate transporter like domains"/>
    <property type="match status" value="1"/>
</dbReference>
<keyword evidence="4" id="KW-0769">Symport</keyword>
<evidence type="ECO:0000313" key="8">
    <source>
        <dbReference type="EMBL" id="KAF5925110.1"/>
    </source>
</evidence>
<accession>A0A7J7FAR9</accession>
<dbReference type="PANTHER" id="PTHR11662">
    <property type="entry name" value="SOLUTE CARRIER FAMILY 17"/>
    <property type="match status" value="1"/>
</dbReference>
<feature type="transmembrane region" description="Helical" evidence="7">
    <location>
        <begin position="292"/>
        <end position="314"/>
    </location>
</feature>
<dbReference type="GO" id="GO:0015562">
    <property type="term" value="F:efflux transmembrane transporter activity"/>
    <property type="evidence" value="ECO:0007669"/>
    <property type="project" value="TreeGrafter"/>
</dbReference>
<feature type="transmembrane region" description="Helical" evidence="7">
    <location>
        <begin position="145"/>
        <end position="166"/>
    </location>
</feature>
<feature type="transmembrane region" description="Helical" evidence="7">
    <location>
        <begin position="268"/>
        <end position="286"/>
    </location>
</feature>
<keyword evidence="6 7" id="KW-0472">Membrane</keyword>
<keyword evidence="5 7" id="KW-1133">Transmembrane helix</keyword>
<evidence type="ECO:0000256" key="4">
    <source>
        <dbReference type="ARBA" id="ARBA00022847"/>
    </source>
</evidence>
<reference evidence="8 9" key="1">
    <citation type="journal article" date="2020" name="Mol. Biol. Evol.">
        <title>Interspecific Gene Flow and the Evolution of Specialization in Black and White Rhinoceros.</title>
        <authorList>
            <person name="Moodley Y."/>
            <person name="Westbury M.V."/>
            <person name="Russo I.M."/>
            <person name="Gopalakrishnan S."/>
            <person name="Rakotoarivelo A."/>
            <person name="Olsen R.A."/>
            <person name="Prost S."/>
            <person name="Tunstall T."/>
            <person name="Ryder O.A."/>
            <person name="Dalen L."/>
            <person name="Bruford M.W."/>
        </authorList>
    </citation>
    <scope>NUCLEOTIDE SEQUENCE [LARGE SCALE GENOMIC DNA]</scope>
    <source>
        <strain evidence="8">SBR-YM</strain>
        <tissue evidence="8">Skin</tissue>
    </source>
</reference>
<dbReference type="FunFam" id="1.20.1250.20:FF:000003">
    <property type="entry name" value="Solute carrier family 17 member 3"/>
    <property type="match status" value="1"/>
</dbReference>
<dbReference type="GO" id="GO:0015293">
    <property type="term" value="F:symporter activity"/>
    <property type="evidence" value="ECO:0007669"/>
    <property type="project" value="UniProtKB-KW"/>
</dbReference>
<dbReference type="PROSITE" id="PS51257">
    <property type="entry name" value="PROKAR_LIPOPROTEIN"/>
    <property type="match status" value="1"/>
</dbReference>
<evidence type="ECO:0000256" key="5">
    <source>
        <dbReference type="ARBA" id="ARBA00022989"/>
    </source>
</evidence>
<feature type="transmembrane region" description="Helical" evidence="7">
    <location>
        <begin position="178"/>
        <end position="198"/>
    </location>
</feature>
<organism evidence="8 9">
    <name type="scientific">Diceros bicornis minor</name>
    <name type="common">South-central black rhinoceros</name>
    <dbReference type="NCBI Taxonomy" id="77932"/>
    <lineage>
        <taxon>Eukaryota</taxon>
        <taxon>Metazoa</taxon>
        <taxon>Chordata</taxon>
        <taxon>Craniata</taxon>
        <taxon>Vertebrata</taxon>
        <taxon>Euteleostomi</taxon>
        <taxon>Mammalia</taxon>
        <taxon>Eutheria</taxon>
        <taxon>Laurasiatheria</taxon>
        <taxon>Perissodactyla</taxon>
        <taxon>Rhinocerotidae</taxon>
        <taxon>Diceros</taxon>
    </lineage>
</organism>
<sequence>MSQHKRKIHAEGRNQLSYQFYPLLAGGIGCVCCLLWSVLVYDDPASHPWINVTEKEYIISSLAQQVHVRTPTFSTYIVSASGFIRVSSSKQSLPVKAMVRSLPLWSMCFCSFGHQWLVNILMVYTPTYISSVFHVNIRDNGFLSALPFAVAWVVGILGGYLADFLLTKNFRLVTVRKIATVLGSLPSSVFLMALPYLTSSYITTIILLTLSCGLTPLCQSGVYINALDIAPSHTWKRAEEYCQASLDLAWNIPVTHRHSSFLMGASRGFAHIAAVLTPTVSGFLLSQDPENGWRNVFLLLLAIDLSVLIFYLIFGEADVQDWAKERKLTHL</sequence>
<feature type="transmembrane region" description="Helical" evidence="7">
    <location>
        <begin position="104"/>
        <end position="125"/>
    </location>
</feature>
<dbReference type="GO" id="GO:0008308">
    <property type="term" value="F:voltage-gated monoatomic anion channel activity"/>
    <property type="evidence" value="ECO:0007669"/>
    <property type="project" value="TreeGrafter"/>
</dbReference>
<comment type="caution">
    <text evidence="8">The sequence shown here is derived from an EMBL/GenBank/DDBJ whole genome shotgun (WGS) entry which is preliminary data.</text>
</comment>
<dbReference type="Proteomes" id="UP000551758">
    <property type="component" value="Unassembled WGS sequence"/>
</dbReference>
<dbReference type="SUPFAM" id="SSF103473">
    <property type="entry name" value="MFS general substrate transporter"/>
    <property type="match status" value="1"/>
</dbReference>
<keyword evidence="3 7" id="KW-0812">Transmembrane</keyword>
<dbReference type="GO" id="GO:0042910">
    <property type="term" value="F:xenobiotic transmembrane transporter activity"/>
    <property type="evidence" value="ECO:0007669"/>
    <property type="project" value="TreeGrafter"/>
</dbReference>
<evidence type="ECO:0000256" key="1">
    <source>
        <dbReference type="ARBA" id="ARBA00004141"/>
    </source>
</evidence>
<protein>
    <submittedName>
        <fullName evidence="8">Uncharacterized protein</fullName>
    </submittedName>
</protein>
<dbReference type="GO" id="GO:0015143">
    <property type="term" value="F:urate transmembrane transporter activity"/>
    <property type="evidence" value="ECO:0007669"/>
    <property type="project" value="TreeGrafter"/>
</dbReference>
<proteinExistence type="predicted"/>
<feature type="transmembrane region" description="Helical" evidence="7">
    <location>
        <begin position="204"/>
        <end position="227"/>
    </location>
</feature>
<dbReference type="PANTHER" id="PTHR11662:SF134">
    <property type="entry name" value="SODIUM-DEPENDENT PHOSPHATE TRANSPORT PROTEIN 4"/>
    <property type="match status" value="1"/>
</dbReference>
<evidence type="ECO:0000256" key="3">
    <source>
        <dbReference type="ARBA" id="ARBA00022692"/>
    </source>
</evidence>
<keyword evidence="2" id="KW-0813">Transport</keyword>
<dbReference type="EMBL" id="JACDTQ010000823">
    <property type="protein sequence ID" value="KAF5925110.1"/>
    <property type="molecule type" value="Genomic_DNA"/>
</dbReference>